<reference evidence="1 2" key="1">
    <citation type="submission" date="2023-07" db="EMBL/GenBank/DDBJ databases">
        <title>Genomic Encyclopedia of Type Strains, Phase IV (KMG-IV): sequencing the most valuable type-strain genomes for metagenomic binning, comparative biology and taxonomic classification.</title>
        <authorList>
            <person name="Goeker M."/>
        </authorList>
    </citation>
    <scope>NUCLEOTIDE SEQUENCE [LARGE SCALE GENOMIC DNA]</scope>
    <source>
        <strain evidence="1 2">DSM 17740</strain>
    </source>
</reference>
<gene>
    <name evidence="1" type="ORF">J2S00_003628</name>
</gene>
<dbReference type="EMBL" id="JAUSUQ010000019">
    <property type="protein sequence ID" value="MDQ0340788.1"/>
    <property type="molecule type" value="Genomic_DNA"/>
</dbReference>
<sequence>MIEIRETKKKDKKIGSNVFWDIIVEGEKRGEIQNDLSWKNTRALKEKTILRYGETYYYSSFVIGSETKIENKSGQTIAIGKRIKLWTYKLEFVNDLEDLDEVLLFLGFVIFNYFHQK</sequence>
<keyword evidence="2" id="KW-1185">Reference proteome</keyword>
<dbReference type="Proteomes" id="UP001232445">
    <property type="component" value="Unassembled WGS sequence"/>
</dbReference>
<evidence type="ECO:0000313" key="1">
    <source>
        <dbReference type="EMBL" id="MDQ0340788.1"/>
    </source>
</evidence>
<comment type="caution">
    <text evidence="1">The sequence shown here is derived from an EMBL/GenBank/DDBJ whole genome shotgun (WGS) entry which is preliminary data.</text>
</comment>
<name>A0ABU0CX61_9BACI</name>
<evidence type="ECO:0000313" key="2">
    <source>
        <dbReference type="Proteomes" id="UP001232445"/>
    </source>
</evidence>
<proteinExistence type="predicted"/>
<accession>A0ABU0CX61</accession>
<organism evidence="1 2">
    <name type="scientific">Caldalkalibacillus uzonensis</name>
    <dbReference type="NCBI Taxonomy" id="353224"/>
    <lineage>
        <taxon>Bacteria</taxon>
        <taxon>Bacillati</taxon>
        <taxon>Bacillota</taxon>
        <taxon>Bacilli</taxon>
        <taxon>Bacillales</taxon>
        <taxon>Bacillaceae</taxon>
        <taxon>Caldalkalibacillus</taxon>
    </lineage>
</organism>
<protein>
    <submittedName>
        <fullName evidence="1">Uncharacterized protein</fullName>
    </submittedName>
</protein>
<dbReference type="RefSeq" id="WP_307343027.1">
    <property type="nucleotide sequence ID" value="NZ_JAUSUQ010000019.1"/>
</dbReference>